<protein>
    <recommendedName>
        <fullName evidence="4">Transposase</fullName>
    </recommendedName>
</protein>
<dbReference type="Proteomes" id="UP000239872">
    <property type="component" value="Unassembled WGS sequence"/>
</dbReference>
<dbReference type="SUPFAM" id="SSF46689">
    <property type="entry name" value="Homeodomain-like"/>
    <property type="match status" value="1"/>
</dbReference>
<accession>A0A2S7T195</accession>
<evidence type="ECO:0000313" key="2">
    <source>
        <dbReference type="EMBL" id="PQJ12585.1"/>
    </source>
</evidence>
<evidence type="ECO:0000313" key="3">
    <source>
        <dbReference type="Proteomes" id="UP000239872"/>
    </source>
</evidence>
<reference evidence="2 3" key="1">
    <citation type="submission" date="2018-01" db="EMBL/GenBank/DDBJ databases">
        <title>A novel member of the phylum Bacteroidetes isolated from glacier ice.</title>
        <authorList>
            <person name="Liu Q."/>
            <person name="Xin Y.-H."/>
        </authorList>
    </citation>
    <scope>NUCLEOTIDE SEQUENCE [LARGE SCALE GENOMIC DNA]</scope>
    <source>
        <strain evidence="2 3">RB1R16</strain>
    </source>
</reference>
<comment type="caution">
    <text evidence="2">The sequence shown here is derived from an EMBL/GenBank/DDBJ whole genome shotgun (WGS) entry which is preliminary data.</text>
</comment>
<keyword evidence="3" id="KW-1185">Reference proteome</keyword>
<sequence>MIRKKSVGNKSQIISEYLSGDSTFLQLEHKHGVAARTIQSWVRAFRLKNPVATPSSDNVDDVKKLKRQLADAQLKNELLEEMLRLSEEQTGLDLRKKFGPRQS</sequence>
<dbReference type="AlphaFoldDB" id="A0A2S7T195"/>
<evidence type="ECO:0000256" key="1">
    <source>
        <dbReference type="SAM" id="Coils"/>
    </source>
</evidence>
<proteinExistence type="predicted"/>
<dbReference type="InterPro" id="IPR009057">
    <property type="entry name" value="Homeodomain-like_sf"/>
</dbReference>
<organism evidence="2 3">
    <name type="scientific">Flavipsychrobacter stenotrophus</name>
    <dbReference type="NCBI Taxonomy" id="2077091"/>
    <lineage>
        <taxon>Bacteria</taxon>
        <taxon>Pseudomonadati</taxon>
        <taxon>Bacteroidota</taxon>
        <taxon>Chitinophagia</taxon>
        <taxon>Chitinophagales</taxon>
        <taxon>Chitinophagaceae</taxon>
        <taxon>Flavipsychrobacter</taxon>
    </lineage>
</organism>
<name>A0A2S7T195_9BACT</name>
<dbReference type="RefSeq" id="WP_105037468.1">
    <property type="nucleotide sequence ID" value="NZ_PPSL01000001.1"/>
</dbReference>
<evidence type="ECO:0008006" key="4">
    <source>
        <dbReference type="Google" id="ProtNLM"/>
    </source>
</evidence>
<feature type="coiled-coil region" evidence="1">
    <location>
        <begin position="62"/>
        <end position="89"/>
    </location>
</feature>
<dbReference type="EMBL" id="PPSL01000001">
    <property type="protein sequence ID" value="PQJ12585.1"/>
    <property type="molecule type" value="Genomic_DNA"/>
</dbReference>
<gene>
    <name evidence="2" type="ORF">CJD36_002225</name>
</gene>
<keyword evidence="1" id="KW-0175">Coiled coil</keyword>